<protein>
    <submittedName>
        <fullName evidence="2">Uncharacterized protein</fullName>
    </submittedName>
</protein>
<gene>
    <name evidence="2" type="ORF">g.4303</name>
</gene>
<proteinExistence type="predicted"/>
<dbReference type="AlphaFoldDB" id="A0A1B6GLL0"/>
<sequence>QVVKSVPLAEYLESVQYPMQIIEAPILDVPDLQKYFNLGYHNFPQVIDNNKALQENNLKLNDQKQSQSSDQQSTFIVSHQPNDFNITSQDYHPSGDLDNVNISDGHTEP</sequence>
<evidence type="ECO:0000313" key="2">
    <source>
        <dbReference type="EMBL" id="JAS63334.1"/>
    </source>
</evidence>
<feature type="non-terminal residue" evidence="2">
    <location>
        <position position="1"/>
    </location>
</feature>
<name>A0A1B6GLL0_9HEMI</name>
<dbReference type="EMBL" id="GECZ01006435">
    <property type="protein sequence ID" value="JAS63334.1"/>
    <property type="molecule type" value="Transcribed_RNA"/>
</dbReference>
<organism evidence="2">
    <name type="scientific">Cuerna arida</name>
    <dbReference type="NCBI Taxonomy" id="1464854"/>
    <lineage>
        <taxon>Eukaryota</taxon>
        <taxon>Metazoa</taxon>
        <taxon>Ecdysozoa</taxon>
        <taxon>Arthropoda</taxon>
        <taxon>Hexapoda</taxon>
        <taxon>Insecta</taxon>
        <taxon>Pterygota</taxon>
        <taxon>Neoptera</taxon>
        <taxon>Paraneoptera</taxon>
        <taxon>Hemiptera</taxon>
        <taxon>Auchenorrhyncha</taxon>
        <taxon>Membracoidea</taxon>
        <taxon>Cicadellidae</taxon>
        <taxon>Cicadellinae</taxon>
        <taxon>Proconiini</taxon>
        <taxon>Cuerna</taxon>
    </lineage>
</organism>
<feature type="non-terminal residue" evidence="2">
    <location>
        <position position="109"/>
    </location>
</feature>
<reference evidence="2" key="1">
    <citation type="submission" date="2015-11" db="EMBL/GenBank/DDBJ databases">
        <title>De novo transcriptome assembly of four potential Pierce s Disease insect vectors from Arizona vineyards.</title>
        <authorList>
            <person name="Tassone E.E."/>
        </authorList>
    </citation>
    <scope>NUCLEOTIDE SEQUENCE</scope>
</reference>
<feature type="compositionally biased region" description="Polar residues" evidence="1">
    <location>
        <begin position="100"/>
        <end position="109"/>
    </location>
</feature>
<accession>A0A1B6GLL0</accession>
<feature type="compositionally biased region" description="Low complexity" evidence="1">
    <location>
        <begin position="63"/>
        <end position="73"/>
    </location>
</feature>
<feature type="compositionally biased region" description="Polar residues" evidence="1">
    <location>
        <begin position="74"/>
        <end position="91"/>
    </location>
</feature>
<feature type="region of interest" description="Disordered" evidence="1">
    <location>
        <begin position="57"/>
        <end position="109"/>
    </location>
</feature>
<evidence type="ECO:0000256" key="1">
    <source>
        <dbReference type="SAM" id="MobiDB-lite"/>
    </source>
</evidence>